<evidence type="ECO:0000313" key="2">
    <source>
        <dbReference type="EMBL" id="MBB4021651.1"/>
    </source>
</evidence>
<gene>
    <name evidence="2" type="ORF">GGR17_001442</name>
</gene>
<keyword evidence="2" id="KW-0456">Lyase</keyword>
<dbReference type="Gene3D" id="3.40.50.10090">
    <property type="match status" value="1"/>
</dbReference>
<comment type="caution">
    <text evidence="2">The sequence shown here is derived from an EMBL/GenBank/DDBJ whole genome shotgun (WGS) entry which is preliminary data.</text>
</comment>
<accession>A0A840C6T3</accession>
<name>A0A840C6T3_9RHOB</name>
<keyword evidence="3" id="KW-1185">Reference proteome</keyword>
<dbReference type="RefSeq" id="WP_162231799.1">
    <property type="nucleotide sequence ID" value="NZ_JACIEQ010000001.1"/>
</dbReference>
<dbReference type="GO" id="GO:0033014">
    <property type="term" value="P:tetrapyrrole biosynthetic process"/>
    <property type="evidence" value="ECO:0007669"/>
    <property type="project" value="InterPro"/>
</dbReference>
<evidence type="ECO:0000313" key="3">
    <source>
        <dbReference type="Proteomes" id="UP000585681"/>
    </source>
</evidence>
<dbReference type="GO" id="GO:0004852">
    <property type="term" value="F:uroporphyrinogen-III synthase activity"/>
    <property type="evidence" value="ECO:0007669"/>
    <property type="project" value="UniProtKB-EC"/>
</dbReference>
<sequence>MILLVTRPRRQAVGFARSFRVRFGEEVPIVISPVLEVAPAGDPPVLDGISGLIFTSANGVEVFSNLTDDRRLSAYCVGAATAAVARGAGLEVALVTQNADDLVAGLLAAPPGGVLLHLHGVHTRGAVAQRLTAGGQLCRAQVIYDQVAQGLSLQARGVLSGRATVLLPLFSPRSAALVAEAAQSATAPLALAALSPAVRAAWAGPEPALECTAHRPDSDAMLDALKMLIDAVQRLEGGDHPS</sequence>
<organism evidence="2 3">
    <name type="scientific">Actibacterium naphthalenivorans</name>
    <dbReference type="NCBI Taxonomy" id="1614693"/>
    <lineage>
        <taxon>Bacteria</taxon>
        <taxon>Pseudomonadati</taxon>
        <taxon>Pseudomonadota</taxon>
        <taxon>Alphaproteobacteria</taxon>
        <taxon>Rhodobacterales</taxon>
        <taxon>Roseobacteraceae</taxon>
        <taxon>Actibacterium</taxon>
    </lineage>
</organism>
<dbReference type="SUPFAM" id="SSF69618">
    <property type="entry name" value="HemD-like"/>
    <property type="match status" value="1"/>
</dbReference>
<dbReference type="EC" id="4.2.1.75" evidence="2"/>
<dbReference type="Proteomes" id="UP000585681">
    <property type="component" value="Unassembled WGS sequence"/>
</dbReference>
<dbReference type="EMBL" id="JACIEQ010000001">
    <property type="protein sequence ID" value="MBB4021651.1"/>
    <property type="molecule type" value="Genomic_DNA"/>
</dbReference>
<evidence type="ECO:0000259" key="1">
    <source>
        <dbReference type="Pfam" id="PF02602"/>
    </source>
</evidence>
<dbReference type="InterPro" id="IPR003754">
    <property type="entry name" value="4pyrrol_synth_uPrphyn_synth"/>
</dbReference>
<dbReference type="InterPro" id="IPR036108">
    <property type="entry name" value="4pyrrol_syn_uPrphyn_synt_sf"/>
</dbReference>
<feature type="domain" description="Tetrapyrrole biosynthesis uroporphyrinogen III synthase" evidence="1">
    <location>
        <begin position="30"/>
        <end position="222"/>
    </location>
</feature>
<proteinExistence type="predicted"/>
<dbReference type="Pfam" id="PF02602">
    <property type="entry name" value="HEM4"/>
    <property type="match status" value="1"/>
</dbReference>
<reference evidence="2" key="1">
    <citation type="submission" date="2020-08" db="EMBL/GenBank/DDBJ databases">
        <title>Genomic Encyclopedia of Type Strains, Phase IV (KMG-IV): sequencing the most valuable type-strain genomes for metagenomic binning, comparative biology and taxonomic classification.</title>
        <authorList>
            <person name="Goeker M."/>
        </authorList>
    </citation>
    <scope>NUCLEOTIDE SEQUENCE [LARGE SCALE GENOMIC DNA]</scope>
    <source>
        <strain evidence="2">DSM 105040</strain>
    </source>
</reference>
<protein>
    <submittedName>
        <fullName evidence="2">Uroporphyrinogen-III synthase</fullName>
        <ecNumber evidence="2">4.2.1.75</ecNumber>
    </submittedName>
</protein>
<dbReference type="AlphaFoldDB" id="A0A840C6T3"/>